<sequence length="120" mass="14035">MPNSSMISFIILFIVLLKSVLSRLIIGYEKTEIREEGKKLQWWGLILVALIYLGVFILYYDYIYSNIIVLKMFWISFLTISGAFNFFVEWKYSSNRKQCIVTAIIFPLAAFLVAIVIYEP</sequence>
<feature type="transmembrane region" description="Helical" evidence="1">
    <location>
        <begin position="40"/>
        <end position="60"/>
    </location>
</feature>
<evidence type="ECO:0000256" key="1">
    <source>
        <dbReference type="SAM" id="Phobius"/>
    </source>
</evidence>
<dbReference type="Proteomes" id="UP000304148">
    <property type="component" value="Chromosome"/>
</dbReference>
<keyword evidence="1" id="KW-0812">Transmembrane</keyword>
<dbReference type="AlphaFoldDB" id="A0A383R9E5"/>
<evidence type="ECO:0008006" key="4">
    <source>
        <dbReference type="Google" id="ProtNLM"/>
    </source>
</evidence>
<feature type="transmembrane region" description="Helical" evidence="1">
    <location>
        <begin position="6"/>
        <end position="28"/>
    </location>
</feature>
<reference evidence="3" key="1">
    <citation type="submission" date="2018-08" db="EMBL/GenBank/DDBJ databases">
        <authorList>
            <person name="Chevrot R."/>
        </authorList>
    </citation>
    <scope>NUCLEOTIDE SEQUENCE [LARGE SCALE GENOMIC DNA]</scope>
</reference>
<gene>
    <name evidence="2" type="ORF">PBLR_11634</name>
</gene>
<evidence type="ECO:0000313" key="2">
    <source>
        <dbReference type="EMBL" id="SYX83212.1"/>
    </source>
</evidence>
<keyword evidence="1" id="KW-0472">Membrane</keyword>
<name>A0A383R9E5_PAEAL</name>
<dbReference type="EMBL" id="LS992241">
    <property type="protein sequence ID" value="SYX83212.1"/>
    <property type="molecule type" value="Genomic_DNA"/>
</dbReference>
<proteinExistence type="predicted"/>
<keyword evidence="1" id="KW-1133">Transmembrane helix</keyword>
<dbReference type="RefSeq" id="WP_138185312.1">
    <property type="nucleotide sequence ID" value="NZ_LS992241.1"/>
</dbReference>
<feature type="transmembrane region" description="Helical" evidence="1">
    <location>
        <begin position="100"/>
        <end position="118"/>
    </location>
</feature>
<feature type="transmembrane region" description="Helical" evidence="1">
    <location>
        <begin position="66"/>
        <end position="88"/>
    </location>
</feature>
<accession>A0A383R9E5</accession>
<organism evidence="2 3">
    <name type="scientific">Paenibacillus alvei</name>
    <name type="common">Bacillus alvei</name>
    <dbReference type="NCBI Taxonomy" id="44250"/>
    <lineage>
        <taxon>Bacteria</taxon>
        <taxon>Bacillati</taxon>
        <taxon>Bacillota</taxon>
        <taxon>Bacilli</taxon>
        <taxon>Bacillales</taxon>
        <taxon>Paenibacillaceae</taxon>
        <taxon>Paenibacillus</taxon>
    </lineage>
</organism>
<protein>
    <recommendedName>
        <fullName evidence="4">DUF4181 domain-containing protein</fullName>
    </recommendedName>
</protein>
<evidence type="ECO:0000313" key="3">
    <source>
        <dbReference type="Proteomes" id="UP000304148"/>
    </source>
</evidence>